<dbReference type="PANTHER" id="PTHR10110:SF86">
    <property type="entry name" value="SODIUM_HYDROGEN EXCHANGER 7"/>
    <property type="match status" value="1"/>
</dbReference>
<feature type="domain" description="Cation/H+ exchanger transmembrane" evidence="11">
    <location>
        <begin position="14"/>
        <end position="407"/>
    </location>
</feature>
<comment type="subcellular location">
    <subcellularLocation>
        <location evidence="1 10">Cell membrane</location>
        <topology evidence="1 10">Multi-pass membrane protein</topology>
    </subcellularLocation>
</comment>
<dbReference type="GO" id="GO:0051453">
    <property type="term" value="P:regulation of intracellular pH"/>
    <property type="evidence" value="ECO:0007669"/>
    <property type="project" value="TreeGrafter"/>
</dbReference>
<dbReference type="AlphaFoldDB" id="A0A5P2G695"/>
<comment type="function">
    <text evidence="10">Na(+)/H(+) antiporter that extrudes sodium in exchange for external protons.</text>
</comment>
<dbReference type="GO" id="GO:0005886">
    <property type="term" value="C:plasma membrane"/>
    <property type="evidence" value="ECO:0007669"/>
    <property type="project" value="UniProtKB-SubCell"/>
</dbReference>
<sequence>MENIAIIVILLFGIALLAIFSKKYKFPFPILLVITGVLISLIPGLPIIKLDPQVVLLLFMPPLLYSAAWHTSWHEFRTNIRPISLAAIGLVLFTTVLVAIVAHSFIPYFSWPMAFLLGAIISPPDAVAATSVTQGLGLRPTLLNILEGESLLNDASGLIAYKFALVAVTAGNFVFWSAGLTFLYSSILGVGIGFAVGYLIHLFYKKFVCDDTIAVAISLLTPYAAYLIAEHFETSGVLAVVTAGLFLSYRSSRILSHSARIMTTSIWQIINYFLNSLVFILIGLQLREIRSGLSNYSIYELFLYGTIVSIVVILVRFLWIIPSILLSNKVSEKIFKFNSKLTNSETIVFAWSGMRGVVSMAAAMAIPFTLKSGMSLPDRSLVLYLTFCVILVTLIPLGLTLPWLIKKLKISPYSVDMEEYEIRNSVVSHTISYIEENLSLMNDDLLNNIKSKYEVKYNRLQRTDLPSNYFGNGKLLPNQIFNEFTKVQIELINIERQEIEKMHSTGKNEEILRKMIFELDLEETRLQIEMYQN</sequence>
<evidence type="ECO:0000256" key="9">
    <source>
        <dbReference type="ARBA" id="ARBA00023201"/>
    </source>
</evidence>
<evidence type="ECO:0000256" key="2">
    <source>
        <dbReference type="ARBA" id="ARBA00022448"/>
    </source>
</evidence>
<keyword evidence="13" id="KW-1185">Reference proteome</keyword>
<dbReference type="EMBL" id="CP044016">
    <property type="protein sequence ID" value="QES89290.1"/>
    <property type="molecule type" value="Genomic_DNA"/>
</dbReference>
<dbReference type="OrthoDB" id="9809206at2"/>
<keyword evidence="3 10" id="KW-1003">Cell membrane</keyword>
<feature type="transmembrane region" description="Helical" evidence="10">
    <location>
        <begin position="232"/>
        <end position="249"/>
    </location>
</feature>
<evidence type="ECO:0000256" key="4">
    <source>
        <dbReference type="ARBA" id="ARBA00022692"/>
    </source>
</evidence>
<evidence type="ECO:0000256" key="10">
    <source>
        <dbReference type="RuleBase" id="RU366002"/>
    </source>
</evidence>
<dbReference type="GO" id="GO:0098719">
    <property type="term" value="P:sodium ion import across plasma membrane"/>
    <property type="evidence" value="ECO:0007669"/>
    <property type="project" value="TreeGrafter"/>
</dbReference>
<gene>
    <name evidence="12" type="ORF">E0W69_011655</name>
</gene>
<name>A0A5P2G695_9BACT</name>
<feature type="transmembrane region" description="Helical" evidence="10">
    <location>
        <begin position="382"/>
        <end position="405"/>
    </location>
</feature>
<evidence type="ECO:0000256" key="5">
    <source>
        <dbReference type="ARBA" id="ARBA00022989"/>
    </source>
</evidence>
<proteinExistence type="inferred from homology"/>
<feature type="transmembrane region" description="Helical" evidence="10">
    <location>
        <begin position="302"/>
        <end position="326"/>
    </location>
</feature>
<protein>
    <submittedName>
        <fullName evidence="12">Na+/H+ antiporter</fullName>
    </submittedName>
</protein>
<keyword evidence="4 10" id="KW-0812">Transmembrane</keyword>
<dbReference type="InterPro" id="IPR006153">
    <property type="entry name" value="Cation/H_exchanger_TM"/>
</dbReference>
<evidence type="ECO:0000259" key="11">
    <source>
        <dbReference type="Pfam" id="PF00999"/>
    </source>
</evidence>
<feature type="transmembrane region" description="Helical" evidence="10">
    <location>
        <begin position="261"/>
        <end position="282"/>
    </location>
</feature>
<comment type="similarity">
    <text evidence="10">Belongs to the monovalent cation:proton antiporter 1 (CPA1) transporter (TC 2.A.36) family.</text>
</comment>
<dbReference type="Gene3D" id="6.10.140.1330">
    <property type="match status" value="1"/>
</dbReference>
<evidence type="ECO:0000256" key="3">
    <source>
        <dbReference type="ARBA" id="ARBA00022475"/>
    </source>
</evidence>
<dbReference type="GO" id="GO:0015386">
    <property type="term" value="F:potassium:proton antiporter activity"/>
    <property type="evidence" value="ECO:0007669"/>
    <property type="project" value="TreeGrafter"/>
</dbReference>
<dbReference type="InterPro" id="IPR004705">
    <property type="entry name" value="Cation/H_exchanger_CPA1_bac"/>
</dbReference>
<evidence type="ECO:0000256" key="7">
    <source>
        <dbReference type="ARBA" id="ARBA00023065"/>
    </source>
</evidence>
<dbReference type="NCBIfam" id="TIGR00831">
    <property type="entry name" value="a_cpa1"/>
    <property type="match status" value="1"/>
</dbReference>
<reference evidence="12 13" key="1">
    <citation type="submission" date="2019-09" db="EMBL/GenBank/DDBJ databases">
        <title>Complete genome sequence of Arachidicoccus sp. B3-10 isolated from apple orchard soil.</title>
        <authorList>
            <person name="Kim H.S."/>
            <person name="Han K.-I."/>
            <person name="Suh M.K."/>
            <person name="Lee K.C."/>
            <person name="Eom M.K."/>
            <person name="Kim J.-S."/>
            <person name="Kang S.W."/>
            <person name="Sin Y."/>
            <person name="Lee J.-S."/>
        </authorList>
    </citation>
    <scope>NUCLEOTIDE SEQUENCE [LARGE SCALE GENOMIC DNA]</scope>
    <source>
        <strain evidence="12 13">B3-10</strain>
    </source>
</reference>
<feature type="transmembrane region" description="Helical" evidence="10">
    <location>
        <begin position="6"/>
        <end position="21"/>
    </location>
</feature>
<keyword evidence="6 10" id="KW-0915">Sodium</keyword>
<dbReference type="KEGG" id="arac:E0W69_011655"/>
<dbReference type="Proteomes" id="UP000292424">
    <property type="component" value="Chromosome"/>
</dbReference>
<keyword evidence="5 10" id="KW-1133">Transmembrane helix</keyword>
<feature type="transmembrane region" description="Helical" evidence="10">
    <location>
        <begin position="158"/>
        <end position="176"/>
    </location>
</feature>
<evidence type="ECO:0000313" key="12">
    <source>
        <dbReference type="EMBL" id="QES89290.1"/>
    </source>
</evidence>
<dbReference type="RefSeq" id="WP_131330236.1">
    <property type="nucleotide sequence ID" value="NZ_CP044016.1"/>
</dbReference>
<organism evidence="12 13">
    <name type="scientific">Rhizosphaericola mali</name>
    <dbReference type="NCBI Taxonomy" id="2545455"/>
    <lineage>
        <taxon>Bacteria</taxon>
        <taxon>Pseudomonadati</taxon>
        <taxon>Bacteroidota</taxon>
        <taxon>Chitinophagia</taxon>
        <taxon>Chitinophagales</taxon>
        <taxon>Chitinophagaceae</taxon>
        <taxon>Rhizosphaericola</taxon>
    </lineage>
</organism>
<feature type="transmembrane region" description="Helical" evidence="10">
    <location>
        <begin position="182"/>
        <end position="200"/>
    </location>
</feature>
<keyword evidence="9 10" id="KW-0739">Sodium transport</keyword>
<keyword evidence="7 10" id="KW-0406">Ion transport</keyword>
<keyword evidence="10" id="KW-0050">Antiport</keyword>
<keyword evidence="2 10" id="KW-0813">Transport</keyword>
<accession>A0A5P2G695</accession>
<feature type="transmembrane region" description="Helical" evidence="10">
    <location>
        <begin position="85"/>
        <end position="106"/>
    </location>
</feature>
<feature type="transmembrane region" description="Helical" evidence="10">
    <location>
        <begin position="28"/>
        <end position="48"/>
    </location>
</feature>
<dbReference type="Pfam" id="PF00999">
    <property type="entry name" value="Na_H_Exchanger"/>
    <property type="match status" value="1"/>
</dbReference>
<dbReference type="InterPro" id="IPR018422">
    <property type="entry name" value="Cation/H_exchanger_CPA1"/>
</dbReference>
<dbReference type="GO" id="GO:0015385">
    <property type="term" value="F:sodium:proton antiporter activity"/>
    <property type="evidence" value="ECO:0007669"/>
    <property type="project" value="InterPro"/>
</dbReference>
<evidence type="ECO:0000313" key="13">
    <source>
        <dbReference type="Proteomes" id="UP000292424"/>
    </source>
</evidence>
<dbReference type="PANTHER" id="PTHR10110">
    <property type="entry name" value="SODIUM/HYDROGEN EXCHANGER"/>
    <property type="match status" value="1"/>
</dbReference>
<evidence type="ECO:0000256" key="6">
    <source>
        <dbReference type="ARBA" id="ARBA00023053"/>
    </source>
</evidence>
<keyword evidence="8 10" id="KW-0472">Membrane</keyword>
<feature type="transmembrane region" description="Helical" evidence="10">
    <location>
        <begin position="54"/>
        <end position="73"/>
    </location>
</feature>
<evidence type="ECO:0000256" key="1">
    <source>
        <dbReference type="ARBA" id="ARBA00004651"/>
    </source>
</evidence>
<feature type="transmembrane region" description="Helical" evidence="10">
    <location>
        <begin position="347"/>
        <end position="370"/>
    </location>
</feature>
<evidence type="ECO:0000256" key="8">
    <source>
        <dbReference type="ARBA" id="ARBA00023136"/>
    </source>
</evidence>